<name>A0A3M7RMX2_BRAPC</name>
<dbReference type="AlphaFoldDB" id="A0A3M7RMX2"/>
<sequence>MSAELFVLVHSTHHTGLLAASGLSIFNFSSPFLSRICTVPLKNPKAKYWPSLLHAQHVIREKTFVLGTYFSLDDQRPKSLTAHRKTYWKRNIPSNSVVQMITVLSAPPEANKLPSFA</sequence>
<protein>
    <submittedName>
        <fullName evidence="1">Uncharacterized protein</fullName>
    </submittedName>
</protein>
<dbReference type="Proteomes" id="UP000276133">
    <property type="component" value="Unassembled WGS sequence"/>
</dbReference>
<keyword evidence="2" id="KW-1185">Reference proteome</keyword>
<reference evidence="1 2" key="1">
    <citation type="journal article" date="2018" name="Sci. Rep.">
        <title>Genomic signatures of local adaptation to the degree of environmental predictability in rotifers.</title>
        <authorList>
            <person name="Franch-Gras L."/>
            <person name="Hahn C."/>
            <person name="Garcia-Roger E.M."/>
            <person name="Carmona M.J."/>
            <person name="Serra M."/>
            <person name="Gomez A."/>
        </authorList>
    </citation>
    <scope>NUCLEOTIDE SEQUENCE [LARGE SCALE GENOMIC DNA]</scope>
    <source>
        <strain evidence="1">HYR1</strain>
    </source>
</reference>
<proteinExistence type="predicted"/>
<evidence type="ECO:0000313" key="2">
    <source>
        <dbReference type="Proteomes" id="UP000276133"/>
    </source>
</evidence>
<organism evidence="1 2">
    <name type="scientific">Brachionus plicatilis</name>
    <name type="common">Marine rotifer</name>
    <name type="synonym">Brachionus muelleri</name>
    <dbReference type="NCBI Taxonomy" id="10195"/>
    <lineage>
        <taxon>Eukaryota</taxon>
        <taxon>Metazoa</taxon>
        <taxon>Spiralia</taxon>
        <taxon>Gnathifera</taxon>
        <taxon>Rotifera</taxon>
        <taxon>Eurotatoria</taxon>
        <taxon>Monogononta</taxon>
        <taxon>Pseudotrocha</taxon>
        <taxon>Ploima</taxon>
        <taxon>Brachionidae</taxon>
        <taxon>Brachionus</taxon>
    </lineage>
</organism>
<gene>
    <name evidence="1" type="ORF">BpHYR1_033735</name>
</gene>
<accession>A0A3M7RMX2</accession>
<comment type="caution">
    <text evidence="1">The sequence shown here is derived from an EMBL/GenBank/DDBJ whole genome shotgun (WGS) entry which is preliminary data.</text>
</comment>
<dbReference type="EMBL" id="REGN01003022">
    <property type="protein sequence ID" value="RNA24902.1"/>
    <property type="molecule type" value="Genomic_DNA"/>
</dbReference>
<evidence type="ECO:0000313" key="1">
    <source>
        <dbReference type="EMBL" id="RNA24902.1"/>
    </source>
</evidence>